<name>A0A5J4U3N6_9EUKA</name>
<reference evidence="1 2" key="1">
    <citation type="submission" date="2019-03" db="EMBL/GenBank/DDBJ databases">
        <title>Single cell metagenomics reveals metabolic interactions within the superorganism composed of flagellate Streblomastix strix and complex community of Bacteroidetes bacteria on its surface.</title>
        <authorList>
            <person name="Treitli S.C."/>
            <person name="Kolisko M."/>
            <person name="Husnik F."/>
            <person name="Keeling P."/>
            <person name="Hampl V."/>
        </authorList>
    </citation>
    <scope>NUCLEOTIDE SEQUENCE [LARGE SCALE GENOMIC DNA]</scope>
    <source>
        <strain evidence="1">ST1C</strain>
    </source>
</reference>
<organism evidence="1 2">
    <name type="scientific">Streblomastix strix</name>
    <dbReference type="NCBI Taxonomy" id="222440"/>
    <lineage>
        <taxon>Eukaryota</taxon>
        <taxon>Metamonada</taxon>
        <taxon>Preaxostyla</taxon>
        <taxon>Oxymonadida</taxon>
        <taxon>Streblomastigidae</taxon>
        <taxon>Streblomastix</taxon>
    </lineage>
</organism>
<comment type="caution">
    <text evidence="1">The sequence shown here is derived from an EMBL/GenBank/DDBJ whole genome shotgun (WGS) entry which is preliminary data.</text>
</comment>
<protein>
    <submittedName>
        <fullName evidence="1">Uncharacterized protein</fullName>
    </submittedName>
</protein>
<gene>
    <name evidence="1" type="ORF">EZS28_040218</name>
</gene>
<accession>A0A5J4U3N6</accession>
<sequence>MLVEWVNEVICLGGTRNGTEQKFQLPTFLSAICHMPQIKIMEKSVLTWRYTLICPSARGARLHGVTWQTILRSAISHQCHKFESRMNDMSCPCASSASSALGHKLTGWIPAISDIMPQI</sequence>
<evidence type="ECO:0000313" key="1">
    <source>
        <dbReference type="EMBL" id="KAA6364255.1"/>
    </source>
</evidence>
<dbReference type="AlphaFoldDB" id="A0A5J4U3N6"/>
<proteinExistence type="predicted"/>
<dbReference type="EMBL" id="SNRW01021887">
    <property type="protein sequence ID" value="KAA6364255.1"/>
    <property type="molecule type" value="Genomic_DNA"/>
</dbReference>
<dbReference type="Proteomes" id="UP000324800">
    <property type="component" value="Unassembled WGS sequence"/>
</dbReference>
<evidence type="ECO:0000313" key="2">
    <source>
        <dbReference type="Proteomes" id="UP000324800"/>
    </source>
</evidence>